<dbReference type="PROSITE" id="PS00383">
    <property type="entry name" value="TYR_PHOSPHATASE_1"/>
    <property type="match status" value="1"/>
</dbReference>
<reference evidence="3 4" key="1">
    <citation type="submission" date="2020-08" db="EMBL/GenBank/DDBJ databases">
        <title>The isolate Caproiciproducens sp. 7D4C2 produces n-caproate at mildly acidic conditions from hexoses: genome and rBOX comparison with related strains and chain-elongating bacteria.</title>
        <authorList>
            <person name="Esquivel-Elizondo S."/>
            <person name="Bagci C."/>
            <person name="Temovska M."/>
            <person name="Jeon B.S."/>
            <person name="Bessarab I."/>
            <person name="Williams R.B.H."/>
            <person name="Huson D.H."/>
            <person name="Angenent L.T."/>
        </authorList>
    </citation>
    <scope>NUCLEOTIDE SEQUENCE [LARGE SCALE GENOMIC DNA]</scope>
    <source>
        <strain evidence="3 4">7D4C2</strain>
    </source>
</reference>
<dbReference type="InterPro" id="IPR029021">
    <property type="entry name" value="Prot-tyrosine_phosphatase-like"/>
</dbReference>
<dbReference type="Gene3D" id="3.90.190.10">
    <property type="entry name" value="Protein tyrosine phosphatase superfamily"/>
    <property type="match status" value="1"/>
</dbReference>
<organism evidence="3 4">
    <name type="scientific">Caproicibacter fermentans</name>
    <dbReference type="NCBI Taxonomy" id="2576756"/>
    <lineage>
        <taxon>Bacteria</taxon>
        <taxon>Bacillati</taxon>
        <taxon>Bacillota</taxon>
        <taxon>Clostridia</taxon>
        <taxon>Eubacteriales</taxon>
        <taxon>Acutalibacteraceae</taxon>
        <taxon>Caproicibacter</taxon>
    </lineage>
</organism>
<evidence type="ECO:0000256" key="1">
    <source>
        <dbReference type="ARBA" id="ARBA00009580"/>
    </source>
</evidence>
<dbReference type="KEGG" id="cfem:HCR03_00395"/>
<evidence type="ECO:0000313" key="4">
    <source>
        <dbReference type="Proteomes" id="UP000515909"/>
    </source>
</evidence>
<dbReference type="PANTHER" id="PTHR31126:SF1">
    <property type="entry name" value="TYROSINE SPECIFIC PROTEIN PHOSPHATASES DOMAIN-CONTAINING PROTEIN"/>
    <property type="match status" value="1"/>
</dbReference>
<dbReference type="PROSITE" id="PS50056">
    <property type="entry name" value="TYR_PHOSPHATASE_2"/>
    <property type="match status" value="1"/>
</dbReference>
<protein>
    <submittedName>
        <fullName evidence="3">Tyrosine-protein phosphatase</fullName>
    </submittedName>
</protein>
<dbReference type="GO" id="GO:0004721">
    <property type="term" value="F:phosphoprotein phosphatase activity"/>
    <property type="evidence" value="ECO:0007669"/>
    <property type="project" value="InterPro"/>
</dbReference>
<dbReference type="SUPFAM" id="SSF52799">
    <property type="entry name" value="(Phosphotyrosine protein) phosphatases II"/>
    <property type="match status" value="1"/>
</dbReference>
<dbReference type="PANTHER" id="PTHR31126">
    <property type="entry name" value="TYROSINE-PROTEIN PHOSPHATASE"/>
    <property type="match status" value="1"/>
</dbReference>
<dbReference type="Proteomes" id="UP000515909">
    <property type="component" value="Chromosome"/>
</dbReference>
<gene>
    <name evidence="3" type="ORF">HCR03_00395</name>
</gene>
<dbReference type="AlphaFoldDB" id="A0A7G8TB38"/>
<feature type="domain" description="Tyrosine specific protein phosphatases" evidence="2">
    <location>
        <begin position="102"/>
        <end position="175"/>
    </location>
</feature>
<dbReference type="InterPro" id="IPR026893">
    <property type="entry name" value="Tyr/Ser_Pase_IphP-type"/>
</dbReference>
<accession>A0A7G8TB38</accession>
<evidence type="ECO:0000259" key="2">
    <source>
        <dbReference type="PROSITE" id="PS50056"/>
    </source>
</evidence>
<evidence type="ECO:0000313" key="3">
    <source>
        <dbReference type="EMBL" id="QNK40829.1"/>
    </source>
</evidence>
<dbReference type="EMBL" id="CP060286">
    <property type="protein sequence ID" value="QNK40829.1"/>
    <property type="molecule type" value="Genomic_DNA"/>
</dbReference>
<sequence length="235" mass="27044">MRRYRCEHCRNMRDLGGYPSARGGITAWRRFIRSDAPVLLTQNETAMLRERNIMTVIDLRYPDEAERKPCFLAGEKDFSYYNFSIGSGFVPAEEEEIKHSYMTFVHHQSAMKQVFQTMAKADNGILFHCSAGKDRTGVVSALLLSLAGVEDCDILADYEVSYPYIRPILRKLRENDPSLPAFAGRSKTEYLEDFLKLFRAEYGCTEDYLMSIGLDRTILHRLKSRLLDESSLPQE</sequence>
<name>A0A7G8TB38_9FIRM</name>
<dbReference type="InterPro" id="IPR000387">
    <property type="entry name" value="Tyr_Pase_dom"/>
</dbReference>
<proteinExistence type="inferred from homology"/>
<dbReference type="InterPro" id="IPR016130">
    <property type="entry name" value="Tyr_Pase_AS"/>
</dbReference>
<dbReference type="Pfam" id="PF13350">
    <property type="entry name" value="Y_phosphatase3"/>
    <property type="match status" value="1"/>
</dbReference>
<dbReference type="RefSeq" id="WP_187036115.1">
    <property type="nucleotide sequence ID" value="NZ_CP060286.1"/>
</dbReference>
<comment type="similarity">
    <text evidence="1">Belongs to the protein-tyrosine phosphatase family.</text>
</comment>